<name>A0A1S9TGX7_BACCE</name>
<protein>
    <submittedName>
        <fullName evidence="1">Uncharacterized protein</fullName>
    </submittedName>
</protein>
<organism evidence="1 2">
    <name type="scientific">Bacillus cereus</name>
    <dbReference type="NCBI Taxonomy" id="1396"/>
    <lineage>
        <taxon>Bacteria</taxon>
        <taxon>Bacillati</taxon>
        <taxon>Bacillota</taxon>
        <taxon>Bacilli</taxon>
        <taxon>Bacillales</taxon>
        <taxon>Bacillaceae</taxon>
        <taxon>Bacillus</taxon>
        <taxon>Bacillus cereus group</taxon>
    </lineage>
</organism>
<proteinExistence type="predicted"/>
<sequence>MNIQYDEYELLEIFESEPEDYFIPGAGAYRYNKIDKLGFELVMIMCYYEETVELQLYYKNKCIFETKIHSAKRIYTRNDSLYVQGGVENKTIEVKFKPHFTVQIEKF</sequence>
<reference evidence="1 2" key="1">
    <citation type="submission" date="2017-01" db="EMBL/GenBank/DDBJ databases">
        <title>Bacillus cereus isolates.</title>
        <authorList>
            <person name="Beno S.M."/>
        </authorList>
    </citation>
    <scope>NUCLEOTIDE SEQUENCE [LARGE SCALE GENOMIC DNA]</scope>
    <source>
        <strain evidence="1 2">FSL H8-0485</strain>
    </source>
</reference>
<dbReference type="AlphaFoldDB" id="A0A1S9TGX7"/>
<gene>
    <name evidence="1" type="ORF">BW897_28575</name>
</gene>
<evidence type="ECO:0000313" key="2">
    <source>
        <dbReference type="Proteomes" id="UP000190906"/>
    </source>
</evidence>
<dbReference type="RefSeq" id="WP_002185308.1">
    <property type="nucleotide sequence ID" value="NZ_MUAJ01000052.1"/>
</dbReference>
<evidence type="ECO:0000313" key="1">
    <source>
        <dbReference type="EMBL" id="OOR09294.1"/>
    </source>
</evidence>
<dbReference type="EMBL" id="MUAJ01000052">
    <property type="protein sequence ID" value="OOR09294.1"/>
    <property type="molecule type" value="Genomic_DNA"/>
</dbReference>
<comment type="caution">
    <text evidence="1">The sequence shown here is derived from an EMBL/GenBank/DDBJ whole genome shotgun (WGS) entry which is preliminary data.</text>
</comment>
<dbReference type="CDD" id="cd20698">
    <property type="entry name" value="CdiI_Kp-like"/>
    <property type="match status" value="1"/>
</dbReference>
<accession>A0A1S9TGX7</accession>
<dbReference type="Proteomes" id="UP000190906">
    <property type="component" value="Unassembled WGS sequence"/>
</dbReference>